<dbReference type="PANTHER" id="PTHR30537:SF5">
    <property type="entry name" value="HTH-TYPE TRANSCRIPTIONAL ACTIVATOR TTDR-RELATED"/>
    <property type="match status" value="1"/>
</dbReference>
<dbReference type="FunFam" id="1.10.10.10:FF:000001">
    <property type="entry name" value="LysR family transcriptional regulator"/>
    <property type="match status" value="1"/>
</dbReference>
<reference evidence="6 7" key="1">
    <citation type="journal article" date="2015" name="Genome Announc.">
        <title>Genome Assemblies of Three Soil-Associated Devosia species: D. insulae, D. limi, and D. soli.</title>
        <authorList>
            <person name="Hassan Y.I."/>
            <person name="Lepp D."/>
            <person name="Zhou T."/>
        </authorList>
    </citation>
    <scope>NUCLEOTIDE SEQUENCE [LARGE SCALE GENOMIC DNA]</scope>
    <source>
        <strain evidence="6 7">DS-56</strain>
    </source>
</reference>
<evidence type="ECO:0000259" key="5">
    <source>
        <dbReference type="PROSITE" id="PS50931"/>
    </source>
</evidence>
<dbReference type="Pfam" id="PF00126">
    <property type="entry name" value="HTH_1"/>
    <property type="match status" value="1"/>
</dbReference>
<dbReference type="InterPro" id="IPR000847">
    <property type="entry name" value="LysR_HTH_N"/>
</dbReference>
<keyword evidence="7" id="KW-1185">Reference proteome</keyword>
<keyword evidence="4" id="KW-0804">Transcription</keyword>
<dbReference type="GO" id="GO:0003700">
    <property type="term" value="F:DNA-binding transcription factor activity"/>
    <property type="evidence" value="ECO:0007669"/>
    <property type="project" value="InterPro"/>
</dbReference>
<dbReference type="InterPro" id="IPR005119">
    <property type="entry name" value="LysR_subst-bd"/>
</dbReference>
<organism evidence="6 7">
    <name type="scientific">Devosia insulae DS-56</name>
    <dbReference type="NCBI Taxonomy" id="1116389"/>
    <lineage>
        <taxon>Bacteria</taxon>
        <taxon>Pseudomonadati</taxon>
        <taxon>Pseudomonadota</taxon>
        <taxon>Alphaproteobacteria</taxon>
        <taxon>Hyphomicrobiales</taxon>
        <taxon>Devosiaceae</taxon>
        <taxon>Devosia</taxon>
    </lineage>
</organism>
<dbReference type="SUPFAM" id="SSF53850">
    <property type="entry name" value="Periplasmic binding protein-like II"/>
    <property type="match status" value="1"/>
</dbReference>
<dbReference type="InterPro" id="IPR036388">
    <property type="entry name" value="WH-like_DNA-bd_sf"/>
</dbReference>
<comment type="similarity">
    <text evidence="1">Belongs to the LysR transcriptional regulatory family.</text>
</comment>
<dbReference type="Pfam" id="PF03466">
    <property type="entry name" value="LysR_substrate"/>
    <property type="match status" value="1"/>
</dbReference>
<evidence type="ECO:0000256" key="1">
    <source>
        <dbReference type="ARBA" id="ARBA00009437"/>
    </source>
</evidence>
<evidence type="ECO:0000256" key="3">
    <source>
        <dbReference type="ARBA" id="ARBA00023125"/>
    </source>
</evidence>
<sequence length="298" mass="32368">MAELTNLETFVATVKSGSFAGAARRLGISPAMVGRRIQALEEQHGARLIERTTRAQRLTELGESFFAQAEAVLEAVAELDDLTRTEPGKLSGRIRATGPATLGIHRLAGIIARFCEDNPAVTVELSLNDRRADLIAEGFDVAIRVGELQASTMIARRIGTYRFRCVTSPAYADAFGVPATPEELRQHRCILNLNMSPRNRWPFIGPGGTSVIAEVEGGLQIDNGEAQLAAALEGAGIVYLPVDLVTEPLRNGQLIEVLPHWQRMTLPIHLVYPSRRLVPRRLSAFMEAIAAGLKDTAA</sequence>
<dbReference type="RefSeq" id="WP_069908208.1">
    <property type="nucleotide sequence ID" value="NZ_LAJE02000063.1"/>
</dbReference>
<keyword evidence="2" id="KW-0805">Transcription regulation</keyword>
<dbReference type="AlphaFoldDB" id="A0A1E5XVN3"/>
<dbReference type="GO" id="GO:0003677">
    <property type="term" value="F:DNA binding"/>
    <property type="evidence" value="ECO:0007669"/>
    <property type="project" value="UniProtKB-KW"/>
</dbReference>
<dbReference type="EMBL" id="LAJE02000063">
    <property type="protein sequence ID" value="OEO32640.1"/>
    <property type="molecule type" value="Genomic_DNA"/>
</dbReference>
<dbReference type="SUPFAM" id="SSF46785">
    <property type="entry name" value="Winged helix' DNA-binding domain"/>
    <property type="match status" value="1"/>
</dbReference>
<proteinExistence type="inferred from homology"/>
<evidence type="ECO:0000256" key="2">
    <source>
        <dbReference type="ARBA" id="ARBA00023015"/>
    </source>
</evidence>
<dbReference type="InterPro" id="IPR058163">
    <property type="entry name" value="LysR-type_TF_proteobact-type"/>
</dbReference>
<evidence type="ECO:0000313" key="6">
    <source>
        <dbReference type="EMBL" id="OEO32640.1"/>
    </source>
</evidence>
<gene>
    <name evidence="6" type="ORF">VW23_010520</name>
</gene>
<name>A0A1E5XVN3_9HYPH</name>
<dbReference type="Proteomes" id="UP000095463">
    <property type="component" value="Unassembled WGS sequence"/>
</dbReference>
<evidence type="ECO:0000313" key="7">
    <source>
        <dbReference type="Proteomes" id="UP000095463"/>
    </source>
</evidence>
<dbReference type="PANTHER" id="PTHR30537">
    <property type="entry name" value="HTH-TYPE TRANSCRIPTIONAL REGULATOR"/>
    <property type="match status" value="1"/>
</dbReference>
<dbReference type="Gene3D" id="3.40.190.290">
    <property type="match status" value="1"/>
</dbReference>
<dbReference type="CDD" id="cd08422">
    <property type="entry name" value="PBP2_CrgA_like"/>
    <property type="match status" value="1"/>
</dbReference>
<dbReference type="Gene3D" id="1.10.10.10">
    <property type="entry name" value="Winged helix-like DNA-binding domain superfamily/Winged helix DNA-binding domain"/>
    <property type="match status" value="1"/>
</dbReference>
<dbReference type="InterPro" id="IPR036390">
    <property type="entry name" value="WH_DNA-bd_sf"/>
</dbReference>
<dbReference type="OrthoDB" id="9786526at2"/>
<dbReference type="PROSITE" id="PS50931">
    <property type="entry name" value="HTH_LYSR"/>
    <property type="match status" value="1"/>
</dbReference>
<keyword evidence="3" id="KW-0238">DNA-binding</keyword>
<comment type="caution">
    <text evidence="6">The sequence shown here is derived from an EMBL/GenBank/DDBJ whole genome shotgun (WGS) entry which is preliminary data.</text>
</comment>
<protein>
    <submittedName>
        <fullName evidence="6">LysR family transcriptional regulator</fullName>
    </submittedName>
</protein>
<evidence type="ECO:0000256" key="4">
    <source>
        <dbReference type="ARBA" id="ARBA00023163"/>
    </source>
</evidence>
<accession>A0A1E5XVN3</accession>
<feature type="domain" description="HTH lysR-type" evidence="5">
    <location>
        <begin position="1"/>
        <end position="59"/>
    </location>
</feature>